<organism evidence="2">
    <name type="scientific">Sinorhizobium medicae</name>
    <dbReference type="NCBI Taxonomy" id="110321"/>
    <lineage>
        <taxon>Bacteria</taxon>
        <taxon>Pseudomonadati</taxon>
        <taxon>Pseudomonadota</taxon>
        <taxon>Alphaproteobacteria</taxon>
        <taxon>Hyphomicrobiales</taxon>
        <taxon>Rhizobiaceae</taxon>
        <taxon>Sinorhizobium/Ensifer group</taxon>
        <taxon>Sinorhizobium</taxon>
    </lineage>
</organism>
<proteinExistence type="predicted"/>
<dbReference type="AlphaFoldDB" id="A0A6G1WUV6"/>
<keyword evidence="1" id="KW-0472">Membrane</keyword>
<name>A0A6G1WUV6_9HYPH</name>
<keyword evidence="1" id="KW-1133">Transmembrane helix</keyword>
<keyword evidence="1" id="KW-0812">Transmembrane</keyword>
<reference evidence="2" key="1">
    <citation type="journal article" date="2013" name="Genome Biol.">
        <title>Comparative genomics of the core and accessory genomes of 48 Sinorhizobium strains comprising five genospecies.</title>
        <authorList>
            <person name="Sugawara M."/>
            <person name="Epstein B."/>
            <person name="Badgley B.D."/>
            <person name="Unno T."/>
            <person name="Xu L."/>
            <person name="Reese J."/>
            <person name="Gyaneshwar P."/>
            <person name="Denny R."/>
            <person name="Mudge J."/>
            <person name="Bharti A.K."/>
            <person name="Farmer A.D."/>
            <person name="May G.D."/>
            <person name="Woodward J.E."/>
            <person name="Medigue C."/>
            <person name="Vallenet D."/>
            <person name="Lajus A."/>
            <person name="Rouy Z."/>
            <person name="Martinez-Vaz B."/>
            <person name="Tiffin P."/>
            <person name="Young N.D."/>
            <person name="Sadowsky M.J."/>
        </authorList>
    </citation>
    <scope>NUCLEOTIDE SEQUENCE</scope>
    <source>
        <strain evidence="2">M1</strain>
    </source>
</reference>
<sequence length="77" mass="8615">MASLERGAFTPERTMEHTTTAVAASAVTTPIWLPWLQTASETAAMIAPILGLVWLLIQIFSKSIETIQRMRDRKNED</sequence>
<evidence type="ECO:0000256" key="1">
    <source>
        <dbReference type="SAM" id="Phobius"/>
    </source>
</evidence>
<evidence type="ECO:0008006" key="3">
    <source>
        <dbReference type="Google" id="ProtNLM"/>
    </source>
</evidence>
<dbReference type="RefSeq" id="WP_029727615.1">
    <property type="nucleotide sequence ID" value="NZ_CP140927.1"/>
</dbReference>
<evidence type="ECO:0000313" key="2">
    <source>
        <dbReference type="EMBL" id="MQW73442.1"/>
    </source>
</evidence>
<feature type="transmembrane region" description="Helical" evidence="1">
    <location>
        <begin position="42"/>
        <end position="61"/>
    </location>
</feature>
<protein>
    <recommendedName>
        <fullName evidence="3">Holin</fullName>
    </recommendedName>
</protein>
<gene>
    <name evidence="2" type="ORF">GHJ91_31425</name>
</gene>
<accession>A0A6G1WUV6</accession>
<dbReference type="EMBL" id="WISB01000205">
    <property type="protein sequence ID" value="MQW73442.1"/>
    <property type="molecule type" value="Genomic_DNA"/>
</dbReference>
<comment type="caution">
    <text evidence="2">The sequence shown here is derived from an EMBL/GenBank/DDBJ whole genome shotgun (WGS) entry which is preliminary data.</text>
</comment>